<dbReference type="Gene3D" id="3.40.50.1390">
    <property type="entry name" value="Resolvase, N-terminal catalytic domain"/>
    <property type="match status" value="1"/>
</dbReference>
<protein>
    <recommendedName>
        <fullName evidence="1">Resolvase/invertase-type recombinase catalytic domain-containing protein</fullName>
    </recommendedName>
</protein>
<accession>A0A7I9Y1J6</accession>
<evidence type="ECO:0000313" key="3">
    <source>
        <dbReference type="Proteomes" id="UP000465361"/>
    </source>
</evidence>
<sequence length="90" mass="10150">MVTTPTAKQQGCYCRISSDPQDKRAGVERQRADTTALYEVKEWMPVGFYVDNDRSASNGKQRPRWDDLLADITAGKIDAIAAWDQDRGWG</sequence>
<dbReference type="Pfam" id="PF00239">
    <property type="entry name" value="Resolvase"/>
    <property type="match status" value="1"/>
</dbReference>
<dbReference type="EMBL" id="BLKW01000004">
    <property type="protein sequence ID" value="GFG75890.1"/>
    <property type="molecule type" value="Genomic_DNA"/>
</dbReference>
<dbReference type="AlphaFoldDB" id="A0A7I9Y1J6"/>
<evidence type="ECO:0000259" key="1">
    <source>
        <dbReference type="Pfam" id="PF00239"/>
    </source>
</evidence>
<gene>
    <name evidence="2" type="ORF">MBOT_32550</name>
</gene>
<organism evidence="2 3">
    <name type="scientific">Mycobacterium botniense</name>
    <dbReference type="NCBI Taxonomy" id="84962"/>
    <lineage>
        <taxon>Bacteria</taxon>
        <taxon>Bacillati</taxon>
        <taxon>Actinomycetota</taxon>
        <taxon>Actinomycetes</taxon>
        <taxon>Mycobacteriales</taxon>
        <taxon>Mycobacteriaceae</taxon>
        <taxon>Mycobacterium</taxon>
    </lineage>
</organism>
<dbReference type="CDD" id="cd00338">
    <property type="entry name" value="Ser_Recombinase"/>
    <property type="match status" value="1"/>
</dbReference>
<reference evidence="2 3" key="1">
    <citation type="journal article" date="2019" name="Emerg. Microbes Infect.">
        <title>Comprehensive subspecies identification of 175 nontuberculous mycobacteria species based on 7547 genomic profiles.</title>
        <authorList>
            <person name="Matsumoto Y."/>
            <person name="Kinjo T."/>
            <person name="Motooka D."/>
            <person name="Nabeya D."/>
            <person name="Jung N."/>
            <person name="Uechi K."/>
            <person name="Horii T."/>
            <person name="Iida T."/>
            <person name="Fujita J."/>
            <person name="Nakamura S."/>
        </authorList>
    </citation>
    <scope>NUCLEOTIDE SEQUENCE [LARGE SCALE GENOMIC DNA]</scope>
    <source>
        <strain evidence="2 3">JCM 17322</strain>
    </source>
</reference>
<evidence type="ECO:0000313" key="2">
    <source>
        <dbReference type="EMBL" id="GFG75890.1"/>
    </source>
</evidence>
<dbReference type="Proteomes" id="UP000465361">
    <property type="component" value="Unassembled WGS sequence"/>
</dbReference>
<dbReference type="InterPro" id="IPR036162">
    <property type="entry name" value="Resolvase-like_N_sf"/>
</dbReference>
<dbReference type="InterPro" id="IPR006119">
    <property type="entry name" value="Resolv_N"/>
</dbReference>
<dbReference type="GO" id="GO:0000150">
    <property type="term" value="F:DNA strand exchange activity"/>
    <property type="evidence" value="ECO:0007669"/>
    <property type="project" value="InterPro"/>
</dbReference>
<name>A0A7I9Y1J6_9MYCO</name>
<dbReference type="SUPFAM" id="SSF53041">
    <property type="entry name" value="Resolvase-like"/>
    <property type="match status" value="1"/>
</dbReference>
<dbReference type="RefSeq" id="WP_246216782.1">
    <property type="nucleotide sequence ID" value="NZ_BLKW01000004.1"/>
</dbReference>
<dbReference type="PANTHER" id="PTHR30461:SF23">
    <property type="entry name" value="DNA RECOMBINASE-RELATED"/>
    <property type="match status" value="1"/>
</dbReference>
<dbReference type="PANTHER" id="PTHR30461">
    <property type="entry name" value="DNA-INVERTASE FROM LAMBDOID PROPHAGE"/>
    <property type="match status" value="1"/>
</dbReference>
<feature type="domain" description="Resolvase/invertase-type recombinase catalytic" evidence="1">
    <location>
        <begin position="12"/>
        <end position="87"/>
    </location>
</feature>
<keyword evidence="3" id="KW-1185">Reference proteome</keyword>
<proteinExistence type="predicted"/>
<comment type="caution">
    <text evidence="2">The sequence shown here is derived from an EMBL/GenBank/DDBJ whole genome shotgun (WGS) entry which is preliminary data.</text>
</comment>
<dbReference type="InterPro" id="IPR050639">
    <property type="entry name" value="SSR_resolvase"/>
</dbReference>
<dbReference type="GO" id="GO:0003677">
    <property type="term" value="F:DNA binding"/>
    <property type="evidence" value="ECO:0007669"/>
    <property type="project" value="InterPro"/>
</dbReference>